<reference evidence="1 2" key="1">
    <citation type="journal article" date="2023" name="Insect Mol. Biol.">
        <title>Genome sequencing provides insights into the evolution of gene families encoding plant cell wall-degrading enzymes in longhorned beetles.</title>
        <authorList>
            <person name="Shin N.R."/>
            <person name="Okamura Y."/>
            <person name="Kirsch R."/>
            <person name="Pauchet Y."/>
        </authorList>
    </citation>
    <scope>NUCLEOTIDE SEQUENCE [LARGE SCALE GENOMIC DNA]</scope>
    <source>
        <strain evidence="1">EAD_L_NR</strain>
    </source>
</reference>
<evidence type="ECO:0000313" key="2">
    <source>
        <dbReference type="Proteomes" id="UP001159042"/>
    </source>
</evidence>
<dbReference type="Proteomes" id="UP001159042">
    <property type="component" value="Unassembled WGS sequence"/>
</dbReference>
<proteinExistence type="predicted"/>
<protein>
    <submittedName>
        <fullName evidence="1">Uncharacterized protein</fullName>
    </submittedName>
</protein>
<evidence type="ECO:0000313" key="1">
    <source>
        <dbReference type="EMBL" id="KAJ8925986.1"/>
    </source>
</evidence>
<dbReference type="AlphaFoldDB" id="A0AAV8WI92"/>
<name>A0AAV8WI92_9CUCU</name>
<dbReference type="InterPro" id="IPR006631">
    <property type="entry name" value="DM4_12"/>
</dbReference>
<sequence length="135" mass="15070">MINATYKTLPIQRDSPSDMWRYLEILDNALMEINIDTTSCLQRSLCSTVRASSKNVNDGNGSSMDKIIDGLASNEWLQRFMSETPFYAAMKSGLRDSDCGREYDKCTVSKGALNMILKKLAGLVHGQGQNKDMFS</sequence>
<accession>A0AAV8WI92</accession>
<organism evidence="1 2">
    <name type="scientific">Exocentrus adspersus</name>
    <dbReference type="NCBI Taxonomy" id="1586481"/>
    <lineage>
        <taxon>Eukaryota</taxon>
        <taxon>Metazoa</taxon>
        <taxon>Ecdysozoa</taxon>
        <taxon>Arthropoda</taxon>
        <taxon>Hexapoda</taxon>
        <taxon>Insecta</taxon>
        <taxon>Pterygota</taxon>
        <taxon>Neoptera</taxon>
        <taxon>Endopterygota</taxon>
        <taxon>Coleoptera</taxon>
        <taxon>Polyphaga</taxon>
        <taxon>Cucujiformia</taxon>
        <taxon>Chrysomeloidea</taxon>
        <taxon>Cerambycidae</taxon>
        <taxon>Lamiinae</taxon>
        <taxon>Acanthocinini</taxon>
        <taxon>Exocentrus</taxon>
    </lineage>
</organism>
<gene>
    <name evidence="1" type="ORF">NQ315_009841</name>
</gene>
<keyword evidence="2" id="KW-1185">Reference proteome</keyword>
<dbReference type="EMBL" id="JANEYG010000001">
    <property type="protein sequence ID" value="KAJ8925986.1"/>
    <property type="molecule type" value="Genomic_DNA"/>
</dbReference>
<dbReference type="Pfam" id="PF07841">
    <property type="entry name" value="DM4_12"/>
    <property type="match status" value="1"/>
</dbReference>
<comment type="caution">
    <text evidence="1">The sequence shown here is derived from an EMBL/GenBank/DDBJ whole genome shotgun (WGS) entry which is preliminary data.</text>
</comment>